<reference evidence="3 4" key="1">
    <citation type="journal article" date="2018" name="New Phytol.">
        <title>Phylogenomics of Endogonaceae and evolution of mycorrhizas within Mucoromycota.</title>
        <authorList>
            <person name="Chang Y."/>
            <person name="Desiro A."/>
            <person name="Na H."/>
            <person name="Sandor L."/>
            <person name="Lipzen A."/>
            <person name="Clum A."/>
            <person name="Barry K."/>
            <person name="Grigoriev I.V."/>
            <person name="Martin F.M."/>
            <person name="Stajich J.E."/>
            <person name="Smith M.E."/>
            <person name="Bonito G."/>
            <person name="Spatafora J.W."/>
        </authorList>
    </citation>
    <scope>NUCLEOTIDE SEQUENCE [LARGE SCALE GENOMIC DNA]</scope>
    <source>
        <strain evidence="3 4">AD002</strain>
    </source>
</reference>
<feature type="transmembrane region" description="Helical" evidence="2">
    <location>
        <begin position="62"/>
        <end position="78"/>
    </location>
</feature>
<evidence type="ECO:0000256" key="2">
    <source>
        <dbReference type="SAM" id="Phobius"/>
    </source>
</evidence>
<organism evidence="3 4">
    <name type="scientific">Jimgerdemannia flammicorona</name>
    <dbReference type="NCBI Taxonomy" id="994334"/>
    <lineage>
        <taxon>Eukaryota</taxon>
        <taxon>Fungi</taxon>
        <taxon>Fungi incertae sedis</taxon>
        <taxon>Mucoromycota</taxon>
        <taxon>Mucoromycotina</taxon>
        <taxon>Endogonomycetes</taxon>
        <taxon>Endogonales</taxon>
        <taxon>Endogonaceae</taxon>
        <taxon>Jimgerdemannia</taxon>
    </lineage>
</organism>
<name>A0A433QZE8_9FUNG</name>
<feature type="transmembrane region" description="Helical" evidence="2">
    <location>
        <begin position="84"/>
        <end position="104"/>
    </location>
</feature>
<gene>
    <name evidence="3" type="ORF">BC938DRAFT_475136</name>
</gene>
<evidence type="ECO:0000313" key="3">
    <source>
        <dbReference type="EMBL" id="RUS35152.1"/>
    </source>
</evidence>
<dbReference type="AlphaFoldDB" id="A0A433QZE8"/>
<feature type="transmembrane region" description="Helical" evidence="2">
    <location>
        <begin position="20"/>
        <end position="41"/>
    </location>
</feature>
<protein>
    <recommendedName>
        <fullName evidence="5">Transmembrane protein</fullName>
    </recommendedName>
</protein>
<evidence type="ECO:0000313" key="4">
    <source>
        <dbReference type="Proteomes" id="UP000274822"/>
    </source>
</evidence>
<keyword evidence="2" id="KW-0812">Transmembrane</keyword>
<evidence type="ECO:0000256" key="1">
    <source>
        <dbReference type="SAM" id="MobiDB-lite"/>
    </source>
</evidence>
<keyword evidence="2" id="KW-1133">Transmembrane helix</keyword>
<proteinExistence type="predicted"/>
<comment type="caution">
    <text evidence="3">The sequence shown here is derived from an EMBL/GenBank/DDBJ whole genome shotgun (WGS) entry which is preliminary data.</text>
</comment>
<feature type="region of interest" description="Disordered" evidence="1">
    <location>
        <begin position="120"/>
        <end position="140"/>
    </location>
</feature>
<evidence type="ECO:0008006" key="5">
    <source>
        <dbReference type="Google" id="ProtNLM"/>
    </source>
</evidence>
<keyword evidence="2" id="KW-0472">Membrane</keyword>
<sequence length="179" mass="20442">MYGIHTVTSAVSEPTTFIGVYIYIYILFSYLSAMSPMLLGSRRIQHRAGLSTVGTCNMALEVLRYLACFLFLFFFFFLSREHWLSVVMSLGKELLLLTLFLPLFSLYDFENVQSVPPAHPDNREFGRQNPPKSAGPSIASGRLNSVQITGRNMTGRSFLPTYVCPRYICHRPPYRRQPK</sequence>
<dbReference type="Proteomes" id="UP000274822">
    <property type="component" value="Unassembled WGS sequence"/>
</dbReference>
<dbReference type="EMBL" id="RBNJ01000199">
    <property type="protein sequence ID" value="RUS35152.1"/>
    <property type="molecule type" value="Genomic_DNA"/>
</dbReference>
<keyword evidence="4" id="KW-1185">Reference proteome</keyword>
<accession>A0A433QZE8</accession>